<feature type="transmembrane region" description="Helical" evidence="5">
    <location>
        <begin position="1445"/>
        <end position="1468"/>
    </location>
</feature>
<proteinExistence type="predicted"/>
<feature type="repeat" description="WD" evidence="3">
    <location>
        <begin position="679"/>
        <end position="720"/>
    </location>
</feature>
<evidence type="ECO:0000256" key="4">
    <source>
        <dbReference type="SAM" id="MobiDB-lite"/>
    </source>
</evidence>
<dbReference type="PRINTS" id="PR00320">
    <property type="entry name" value="GPROTEINBRPT"/>
</dbReference>
<dbReference type="Pfam" id="PF24883">
    <property type="entry name" value="NPHP3_N"/>
    <property type="match status" value="1"/>
</dbReference>
<feature type="non-terminal residue" evidence="7">
    <location>
        <position position="1510"/>
    </location>
</feature>
<dbReference type="Pfam" id="PF00400">
    <property type="entry name" value="WD40"/>
    <property type="match status" value="4"/>
</dbReference>
<name>A0A6A6EE70_9PEZI</name>
<feature type="repeat" description="WD" evidence="3">
    <location>
        <begin position="637"/>
        <end position="678"/>
    </location>
</feature>
<dbReference type="PROSITE" id="PS00678">
    <property type="entry name" value="WD_REPEATS_1"/>
    <property type="match status" value="4"/>
</dbReference>
<organism evidence="7 8">
    <name type="scientific">Zopfia rhizophila CBS 207.26</name>
    <dbReference type="NCBI Taxonomy" id="1314779"/>
    <lineage>
        <taxon>Eukaryota</taxon>
        <taxon>Fungi</taxon>
        <taxon>Dikarya</taxon>
        <taxon>Ascomycota</taxon>
        <taxon>Pezizomycotina</taxon>
        <taxon>Dothideomycetes</taxon>
        <taxon>Dothideomycetes incertae sedis</taxon>
        <taxon>Zopfiaceae</taxon>
        <taxon>Zopfia</taxon>
    </lineage>
</organism>
<dbReference type="PANTHER" id="PTHR44019">
    <property type="entry name" value="WD REPEAT-CONTAINING PROTEIN 55"/>
    <property type="match status" value="1"/>
</dbReference>
<keyword evidence="5" id="KW-1133">Transmembrane helix</keyword>
<evidence type="ECO:0000313" key="7">
    <source>
        <dbReference type="EMBL" id="KAF2189112.1"/>
    </source>
</evidence>
<feature type="repeat" description="WD" evidence="3">
    <location>
        <begin position="763"/>
        <end position="804"/>
    </location>
</feature>
<dbReference type="SUPFAM" id="SSF52540">
    <property type="entry name" value="P-loop containing nucleoside triphosphate hydrolases"/>
    <property type="match status" value="1"/>
</dbReference>
<evidence type="ECO:0000256" key="1">
    <source>
        <dbReference type="ARBA" id="ARBA00022574"/>
    </source>
</evidence>
<dbReference type="PROSITE" id="PS50082">
    <property type="entry name" value="WD_REPEATS_2"/>
    <property type="match status" value="4"/>
</dbReference>
<dbReference type="Gene3D" id="2.130.10.10">
    <property type="entry name" value="YVTN repeat-like/Quinoprotein amine dehydrogenase"/>
    <property type="match status" value="2"/>
</dbReference>
<keyword evidence="8" id="KW-1185">Reference proteome</keyword>
<keyword evidence="2" id="KW-0677">Repeat</keyword>
<feature type="region of interest" description="Disordered" evidence="4">
    <location>
        <begin position="1248"/>
        <end position="1272"/>
    </location>
</feature>
<dbReference type="EMBL" id="ML994622">
    <property type="protein sequence ID" value="KAF2189112.1"/>
    <property type="molecule type" value="Genomic_DNA"/>
</dbReference>
<dbReference type="InterPro" id="IPR027417">
    <property type="entry name" value="P-loop_NTPase"/>
</dbReference>
<dbReference type="PANTHER" id="PTHR44019:SF8">
    <property type="entry name" value="POC1 CENTRIOLAR PROTEIN HOMOLOG"/>
    <property type="match status" value="1"/>
</dbReference>
<sequence length="1510" mass="169710">MPFADVPGRGSDNERLPGHQYQNIRIDGGNLHFADPYRVGLDNTVSRLPYAEDAPFNSYSKQHEPTCLSNTRVDLLQEIYNWANGQDERCIFWLNGLAGTGKSTIARTVARKYFDQRCLGASFFFSRGGGDVSHAGKFVTSIAVQLAHNVPASNQHICDAITEHSNITTQSLRDQWHQLVLRPLSKLDGNHYQFSYILVVDALDECDDDNNIRIILQLLAETRSLEKVRLRVFLTSRPEIPIRYGFRHIPYTEHQDLVLHNLPSSLVDHDISLFLRHNLRLIGQECSLDAGWPGEEVIRRLVQDASGLFVWAATACRFIGGGPFPDERLRTLLKNGTSAGTSTPGRFLDEIYITVLQNRIPKSYTKLERKRLHDMSRDVLGSIVVLYSPLSVQSLSGLLDITKQNVDRMLKDLHAILDIPKDQTGPLRLHHPSFRDFLLDRDRCRKPNLWVDEKQAHLTLAASCIRLMSTTLKQDICRLDAPVVRVADVERSVVEQCLPLEIQYACRYWIQHLGRSGTHLHDNDQVHQFLQEHFLHWLEALSWMRKISEGILAINNLESIALTSNCPSLCLLIYDMKRFARYNRSVIEQAPLQIYSSALLSAPIMSIVRKQFEDRIPRWMQKLPDVPMHWSLLLQTLVGHSDVVGAVAFSPDGKLLASVSGDRTVQLWDAATGEALRILEGHLKAVGAVAFSPDGKLLASASGDKTVRLWDTATGAALQTLKGHSDVVGAVAFSPDGKLLASASGDKTVRLWETATGAALQTLKGHADVVGAVAFSPDGKLLASASGDKTVRLWDLMMASVAQTLEEASHNPDSDADSLNPMAAGDKGSQLQAFVHDANQFALDNESVIEDTSLQIHHRKGSVEAASDERSDVSTGPESIVSAIFSSATGISSNTAFTQPLAIDGMRVFAESVLKSENFKSICKTALQEKQMKEDRFQRNLGRLLRIFTSELERDPQSPRHMNIVKFVRGASTTIASRILRITSGEEGGSGLEESSIRKLGETDPRTRIMEFLKPPEKSTEDAFPSDNLKVILEPQHSVVVREQAESDSDDESSMEDADLQGDAIVNELQQVEAFLFTSNAFHNLERRLFEFVHPSLRSILMGWISKQRRAGNLSIKQLRDLEMLVSELQHIPPDQISIDLRDTGSAINYLKGKVEDFTGETWDWWPLKPRMRALSDGEVRLRWTCSCGDGRWAEVPLLFARRVTSASRMLAASSNSQTLPIQRPLAFQLSSSFGLQDHVGMAAQGNNLSGNPVRPQAASGIQSGRNRANSSPQRPELYVFFVLLSSSVFDSSYRLAQALVNSKTDEEFFAWIRSQYYSHRGVLPTWFGLSKYSHCEFFKFEKFLENAYAPLGPEYPSPQESSYHFRPKPIEPEPPISPEEFRHWFYRQSWHCVALRRLSRKRPWNMRSNVVVDERIPKRDRRLEEGDPSREIFWGLYAVERRSAFVAALYSLVFLLPSVYFFFAWLFQWGHSGDLQNASVLIAMSLSCLAIFWGVVLMTSPRFEGKHKI</sequence>
<dbReference type="InterPro" id="IPR001680">
    <property type="entry name" value="WD40_rpt"/>
</dbReference>
<dbReference type="SUPFAM" id="SSF50978">
    <property type="entry name" value="WD40 repeat-like"/>
    <property type="match status" value="1"/>
</dbReference>
<dbReference type="SMART" id="SM00320">
    <property type="entry name" value="WD40"/>
    <property type="match status" value="4"/>
</dbReference>
<keyword evidence="5" id="KW-0472">Membrane</keyword>
<dbReference type="Proteomes" id="UP000800200">
    <property type="component" value="Unassembled WGS sequence"/>
</dbReference>
<keyword evidence="1 3" id="KW-0853">WD repeat</keyword>
<feature type="compositionally biased region" description="Polar residues" evidence="4">
    <location>
        <begin position="1260"/>
        <end position="1272"/>
    </location>
</feature>
<keyword evidence="5" id="KW-0812">Transmembrane</keyword>
<reference evidence="7" key="1">
    <citation type="journal article" date="2020" name="Stud. Mycol.">
        <title>101 Dothideomycetes genomes: a test case for predicting lifestyles and emergence of pathogens.</title>
        <authorList>
            <person name="Haridas S."/>
            <person name="Albert R."/>
            <person name="Binder M."/>
            <person name="Bloem J."/>
            <person name="Labutti K."/>
            <person name="Salamov A."/>
            <person name="Andreopoulos B."/>
            <person name="Baker S."/>
            <person name="Barry K."/>
            <person name="Bills G."/>
            <person name="Bluhm B."/>
            <person name="Cannon C."/>
            <person name="Castanera R."/>
            <person name="Culley D."/>
            <person name="Daum C."/>
            <person name="Ezra D."/>
            <person name="Gonzalez J."/>
            <person name="Henrissat B."/>
            <person name="Kuo A."/>
            <person name="Liang C."/>
            <person name="Lipzen A."/>
            <person name="Lutzoni F."/>
            <person name="Magnuson J."/>
            <person name="Mondo S."/>
            <person name="Nolan M."/>
            <person name="Ohm R."/>
            <person name="Pangilinan J."/>
            <person name="Park H.-J."/>
            <person name="Ramirez L."/>
            <person name="Alfaro M."/>
            <person name="Sun H."/>
            <person name="Tritt A."/>
            <person name="Yoshinaga Y."/>
            <person name="Zwiers L.-H."/>
            <person name="Turgeon B."/>
            <person name="Goodwin S."/>
            <person name="Spatafora J."/>
            <person name="Crous P."/>
            <person name="Grigoriev I."/>
        </authorList>
    </citation>
    <scope>NUCLEOTIDE SEQUENCE</scope>
    <source>
        <strain evidence="7">CBS 207.26</strain>
    </source>
</reference>
<feature type="transmembrane region" description="Helical" evidence="5">
    <location>
        <begin position="1480"/>
        <end position="1500"/>
    </location>
</feature>
<evidence type="ECO:0000256" key="2">
    <source>
        <dbReference type="ARBA" id="ARBA00022737"/>
    </source>
</evidence>
<evidence type="ECO:0000259" key="6">
    <source>
        <dbReference type="Pfam" id="PF24883"/>
    </source>
</evidence>
<feature type="repeat" description="WD" evidence="3">
    <location>
        <begin position="721"/>
        <end position="762"/>
    </location>
</feature>
<dbReference type="InterPro" id="IPR015943">
    <property type="entry name" value="WD40/YVTN_repeat-like_dom_sf"/>
</dbReference>
<dbReference type="InterPro" id="IPR056884">
    <property type="entry name" value="NPHP3-like_N"/>
</dbReference>
<dbReference type="Gene3D" id="3.40.50.300">
    <property type="entry name" value="P-loop containing nucleotide triphosphate hydrolases"/>
    <property type="match status" value="1"/>
</dbReference>
<evidence type="ECO:0000256" key="3">
    <source>
        <dbReference type="PROSITE-ProRule" id="PRU00221"/>
    </source>
</evidence>
<evidence type="ECO:0000256" key="5">
    <source>
        <dbReference type="SAM" id="Phobius"/>
    </source>
</evidence>
<evidence type="ECO:0000313" key="8">
    <source>
        <dbReference type="Proteomes" id="UP000800200"/>
    </source>
</evidence>
<dbReference type="InterPro" id="IPR036322">
    <property type="entry name" value="WD40_repeat_dom_sf"/>
</dbReference>
<dbReference type="InterPro" id="IPR020472">
    <property type="entry name" value="WD40_PAC1"/>
</dbReference>
<dbReference type="CDD" id="cd00200">
    <property type="entry name" value="WD40"/>
    <property type="match status" value="1"/>
</dbReference>
<feature type="domain" description="Nephrocystin 3-like N-terminal" evidence="6">
    <location>
        <begin position="78"/>
        <end position="237"/>
    </location>
</feature>
<dbReference type="InterPro" id="IPR050505">
    <property type="entry name" value="WDR55/POC1"/>
</dbReference>
<gene>
    <name evidence="7" type="ORF">K469DRAFT_702842</name>
</gene>
<accession>A0A6A6EE70</accession>
<protein>
    <recommendedName>
        <fullName evidence="6">Nephrocystin 3-like N-terminal domain-containing protein</fullName>
    </recommendedName>
</protein>
<dbReference type="InterPro" id="IPR019775">
    <property type="entry name" value="WD40_repeat_CS"/>
</dbReference>
<dbReference type="OrthoDB" id="674604at2759"/>
<dbReference type="PROSITE" id="PS50294">
    <property type="entry name" value="WD_REPEATS_REGION"/>
    <property type="match status" value="4"/>
</dbReference>